<evidence type="ECO:0000256" key="19">
    <source>
        <dbReference type="SAM" id="Phobius"/>
    </source>
</evidence>
<dbReference type="InterPro" id="IPR033895">
    <property type="entry name" value="GPT"/>
</dbReference>
<evidence type="ECO:0000256" key="14">
    <source>
        <dbReference type="ARBA" id="ARBA00023136"/>
    </source>
</evidence>
<evidence type="ECO:0000256" key="12">
    <source>
        <dbReference type="ARBA" id="ARBA00022842"/>
    </source>
</evidence>
<evidence type="ECO:0000256" key="10">
    <source>
        <dbReference type="ARBA" id="ARBA00022723"/>
    </source>
</evidence>
<feature type="transmembrane region" description="Helical" evidence="19">
    <location>
        <begin position="54"/>
        <end position="77"/>
    </location>
</feature>
<dbReference type="UniPathway" id="UPA00378"/>
<dbReference type="GO" id="GO:0046872">
    <property type="term" value="F:metal ion binding"/>
    <property type="evidence" value="ECO:0007669"/>
    <property type="project" value="UniProtKB-KW"/>
</dbReference>
<comment type="subcellular location">
    <subcellularLocation>
        <location evidence="2">Endoplasmic reticulum membrane</location>
        <topology evidence="2">Multi-pass membrane protein</topology>
    </subcellularLocation>
</comment>
<evidence type="ECO:0000313" key="21">
    <source>
        <dbReference type="Proteomes" id="UP000002748"/>
    </source>
</evidence>
<evidence type="ECO:0000256" key="4">
    <source>
        <dbReference type="ARBA" id="ARBA00009317"/>
    </source>
</evidence>
<gene>
    <name evidence="20" type="ORF">A1Q1_04923</name>
</gene>
<comment type="catalytic activity">
    <reaction evidence="18">
        <text>a di-trans,poly-cis-dolichyl phosphate + UDP-N-acetyl-alpha-D-glucosamine = an N-acetyl-alpha-D-glucosaminyl-diphospho-di-trans,poly-cis-dolichol + UMP</text>
        <dbReference type="Rhea" id="RHEA:13289"/>
        <dbReference type="Rhea" id="RHEA-COMP:19498"/>
        <dbReference type="Rhea" id="RHEA-COMP:19507"/>
        <dbReference type="ChEBI" id="CHEBI:57683"/>
        <dbReference type="ChEBI" id="CHEBI:57705"/>
        <dbReference type="ChEBI" id="CHEBI:57865"/>
        <dbReference type="ChEBI" id="CHEBI:58427"/>
        <dbReference type="EC" id="2.7.8.15"/>
    </reaction>
    <physiologicalReaction direction="left-to-right" evidence="18">
        <dbReference type="Rhea" id="RHEA:13290"/>
    </physiologicalReaction>
</comment>
<comment type="similarity">
    <text evidence="4">Belongs to the glycosyltransferase 4 family.</text>
</comment>
<accession>J5SMT8</accession>
<dbReference type="Pfam" id="PF00953">
    <property type="entry name" value="Glycos_transf_4"/>
    <property type="match status" value="1"/>
</dbReference>
<evidence type="ECO:0000256" key="6">
    <source>
        <dbReference type="ARBA" id="ARBA00017659"/>
    </source>
</evidence>
<dbReference type="GeneID" id="25988435"/>
<evidence type="ECO:0000256" key="11">
    <source>
        <dbReference type="ARBA" id="ARBA00022824"/>
    </source>
</evidence>
<comment type="function">
    <text evidence="17">UDP-N-acetylglucosamine--dolichyl-phosphate N-acetylglucosaminephosphotransferase that operates in the biosynthetic pathway of dolichol-linked oligosaccharides, the glycan precursors employed in protein asparagine (N)-glycosylation. The assembly of dolichol-linked oligosaccharides begins on the cytosolic side of the endoplasmic reticulum membrane and finishes in its lumen. The sequential addition of sugars to dolichol pyrophosphate produces dolichol-linked oligosaccharides containing fourteen sugars, including two GlcNAcs, nine mannoses and three glucoses. Once assembled, the oligosaccharide is transferred from the lipid to nascent proteins by oligosaccharyltransferases. Catalyzes the initial step of dolichol-linked oligosaccharide biosynthesis, transfering GlcNAc-1-P from cytosolic UDP-GlcNAc onto the carrier lipid dolichyl phosphate (P-dolichol), yielding GlcNAc-P-P-dolichol embedded in the cytoplasmic leaflet of the endoplasmic reticulum membrane.</text>
</comment>
<evidence type="ECO:0000256" key="17">
    <source>
        <dbReference type="ARBA" id="ARBA00044717"/>
    </source>
</evidence>
<dbReference type="VEuPathDB" id="FungiDB:A1Q1_04923"/>
<evidence type="ECO:0000256" key="7">
    <source>
        <dbReference type="ARBA" id="ARBA00022676"/>
    </source>
</evidence>
<dbReference type="EMBL" id="ALBS01000290">
    <property type="protein sequence ID" value="EJT46491.1"/>
    <property type="molecule type" value="Genomic_DNA"/>
</dbReference>
<dbReference type="GO" id="GO:0016757">
    <property type="term" value="F:glycosyltransferase activity"/>
    <property type="evidence" value="ECO:0007669"/>
    <property type="project" value="UniProtKB-KW"/>
</dbReference>
<dbReference type="HOGENOM" id="CLU_029942_2_0_1"/>
<dbReference type="OrthoDB" id="10262326at2759"/>
<feature type="transmembrane region" description="Helical" evidence="19">
    <location>
        <begin position="137"/>
        <end position="156"/>
    </location>
</feature>
<comment type="pathway">
    <text evidence="3">Protein modification; protein glycosylation.</text>
</comment>
<evidence type="ECO:0000313" key="20">
    <source>
        <dbReference type="EMBL" id="EJT46491.1"/>
    </source>
</evidence>
<dbReference type="InterPro" id="IPR000715">
    <property type="entry name" value="Glycosyl_transferase_4"/>
</dbReference>
<protein>
    <recommendedName>
        <fullName evidence="6">UDP-N-acetylglucosamine--dolichyl-phosphate N-acetylglucosaminephosphotransferase</fullName>
        <ecNumber evidence="5">2.7.8.15</ecNumber>
    </recommendedName>
    <alternativeName>
        <fullName evidence="15">GlcNAc-1-P transferase</fullName>
    </alternativeName>
    <alternativeName>
        <fullName evidence="16">N-acetylglucosamine-1-phosphate transferase</fullName>
    </alternativeName>
</protein>
<reference evidence="20 21" key="1">
    <citation type="journal article" date="2012" name="Eukaryot. Cell">
        <title>Draft genome sequence of CBS 2479, the standard type strain of Trichosporon asahii.</title>
        <authorList>
            <person name="Yang R.Y."/>
            <person name="Li H.T."/>
            <person name="Zhu H."/>
            <person name="Zhou G.P."/>
            <person name="Wang M."/>
            <person name="Wang L."/>
        </authorList>
    </citation>
    <scope>NUCLEOTIDE SEQUENCE [LARGE SCALE GENOMIC DNA]</scope>
    <source>
        <strain evidence="21">ATCC 90039 / CBS 2479 / JCM 2466 / KCTC 7840 / NCYC 2677 / UAMH 7654</strain>
    </source>
</reference>
<proteinExistence type="inferred from homology"/>
<feature type="transmembrane region" description="Helical" evidence="19">
    <location>
        <begin position="291"/>
        <end position="313"/>
    </location>
</feature>
<dbReference type="CDD" id="cd06855">
    <property type="entry name" value="GT_GPT_euk"/>
    <property type="match status" value="1"/>
</dbReference>
<evidence type="ECO:0000256" key="13">
    <source>
        <dbReference type="ARBA" id="ARBA00022989"/>
    </source>
</evidence>
<evidence type="ECO:0000256" key="18">
    <source>
        <dbReference type="ARBA" id="ARBA00045078"/>
    </source>
</evidence>
<evidence type="ECO:0000256" key="9">
    <source>
        <dbReference type="ARBA" id="ARBA00022692"/>
    </source>
</evidence>
<evidence type="ECO:0000256" key="2">
    <source>
        <dbReference type="ARBA" id="ARBA00004477"/>
    </source>
</evidence>
<keyword evidence="9 19" id="KW-0812">Transmembrane</keyword>
<dbReference type="EC" id="2.7.8.15" evidence="5"/>
<dbReference type="PANTHER" id="PTHR10571">
    <property type="entry name" value="UDP-N-ACETYLGLUCOSAMINE--DOLICHYL-PHOSPHATE N-ACETYLGLUCOSAMINEPHOSPHOTRANSFERASE"/>
    <property type="match status" value="1"/>
</dbReference>
<dbReference type="GO" id="GO:0005789">
    <property type="term" value="C:endoplasmic reticulum membrane"/>
    <property type="evidence" value="ECO:0007669"/>
    <property type="project" value="UniProtKB-SubCell"/>
</dbReference>
<comment type="cofactor">
    <cofactor evidence="1">
        <name>Mg(2+)</name>
        <dbReference type="ChEBI" id="CHEBI:18420"/>
    </cofactor>
</comment>
<keyword evidence="14 19" id="KW-0472">Membrane</keyword>
<evidence type="ECO:0000256" key="3">
    <source>
        <dbReference type="ARBA" id="ARBA00004922"/>
    </source>
</evidence>
<feature type="transmembrane region" description="Helical" evidence="19">
    <location>
        <begin position="168"/>
        <end position="191"/>
    </location>
</feature>
<dbReference type="GO" id="GO:0003975">
    <property type="term" value="F:UDP-N-acetylglucosamine-dolichyl-phosphate N-acetylglucosaminephosphotransferase activity"/>
    <property type="evidence" value="ECO:0007669"/>
    <property type="project" value="UniProtKB-EC"/>
</dbReference>
<keyword evidence="12" id="KW-0460">Magnesium</keyword>
<evidence type="ECO:0000256" key="15">
    <source>
        <dbReference type="ARBA" id="ARBA00029567"/>
    </source>
</evidence>
<dbReference type="KEGG" id="tasa:A1Q1_04923"/>
<keyword evidence="10" id="KW-0479">Metal-binding</keyword>
<comment type="caution">
    <text evidence="20">The sequence shown here is derived from an EMBL/GenBank/DDBJ whole genome shotgun (WGS) entry which is preliminary data.</text>
</comment>
<sequence>MLLVYYSEGGLTSVVLPASAGKLLTSLGLPGWAGNMVVDLGGSFSPCEANNGGFLYYVYLLMLPTFTTNAINILAGINGVETMQAMLIAMSVALNDLLFLPIWSTRLLRLIGAGIPEEGRLLDWAAGEVVKRHLMSLYFMLPLIGVCAGFLYHNWFPARAFPGDTLCYFTGMAFSAVAMQGHFAKTLILFFMPQIFNFVLSCPQLFRIVPCPRHRLPQYDAETGLLSPSLTVFDSPASLKTRITLQLLELLGLTTLQRAPADKHEVIVSATNLTLINWVLVHFGPMREQTLCLIIGAIQLSSTALAFAIRYGLGTLVYGGDRR</sequence>
<evidence type="ECO:0000256" key="5">
    <source>
        <dbReference type="ARBA" id="ARBA00013225"/>
    </source>
</evidence>
<dbReference type="RefSeq" id="XP_014177205.1">
    <property type="nucleotide sequence ID" value="XM_014321730.1"/>
</dbReference>
<dbReference type="PANTHER" id="PTHR10571:SF0">
    <property type="entry name" value="UDP-N-ACETYLGLUCOSAMINE--DOLICHYL-PHOSPHATE N-ACETYLGLUCOSAMINEPHOSPHOTRANSFERASE"/>
    <property type="match status" value="1"/>
</dbReference>
<dbReference type="Proteomes" id="UP000002748">
    <property type="component" value="Unassembled WGS sequence"/>
</dbReference>
<evidence type="ECO:0000256" key="16">
    <source>
        <dbReference type="ARBA" id="ARBA00033238"/>
    </source>
</evidence>
<keyword evidence="11" id="KW-0256">Endoplasmic reticulum</keyword>
<keyword evidence="8" id="KW-0808">Transferase</keyword>
<dbReference type="AlphaFoldDB" id="J5SMT8"/>
<keyword evidence="13 19" id="KW-1133">Transmembrane helix</keyword>
<evidence type="ECO:0000256" key="1">
    <source>
        <dbReference type="ARBA" id="ARBA00001946"/>
    </source>
</evidence>
<organism evidence="20 21">
    <name type="scientific">Trichosporon asahii var. asahii (strain ATCC 90039 / CBS 2479 / JCM 2466 / KCTC 7840 / NBRC 103889/ NCYC 2677 / UAMH 7654)</name>
    <name type="common">Yeast</name>
    <dbReference type="NCBI Taxonomy" id="1186058"/>
    <lineage>
        <taxon>Eukaryota</taxon>
        <taxon>Fungi</taxon>
        <taxon>Dikarya</taxon>
        <taxon>Basidiomycota</taxon>
        <taxon>Agaricomycotina</taxon>
        <taxon>Tremellomycetes</taxon>
        <taxon>Trichosporonales</taxon>
        <taxon>Trichosporonaceae</taxon>
        <taxon>Trichosporon</taxon>
    </lineage>
</organism>
<dbReference type="GO" id="GO:0006488">
    <property type="term" value="P:dolichol-linked oligosaccharide biosynthetic process"/>
    <property type="evidence" value="ECO:0007669"/>
    <property type="project" value="InterPro"/>
</dbReference>
<name>J5SMT8_TRIAS</name>
<keyword evidence="7" id="KW-0328">Glycosyltransferase</keyword>
<evidence type="ECO:0000256" key="8">
    <source>
        <dbReference type="ARBA" id="ARBA00022679"/>
    </source>
</evidence>